<sequence>MKPTTYGERIRELRLQADISLRQFCVAMEVDASNWSKVERGILPPPREESFYATLAAVLNLAQGSEEMNELRDRAAMETGTLPADIKDDPEMLGLLPVFFRTLRNDKPTMEELEKAMKIVKSAYEG</sequence>
<dbReference type="InterPro" id="IPR010982">
    <property type="entry name" value="Lambda_DNA-bd_dom_sf"/>
</dbReference>
<proteinExistence type="predicted"/>
<comment type="caution">
    <text evidence="1">The sequence shown here is derived from an EMBL/GenBank/DDBJ whole genome shotgun (WGS) entry which is preliminary data.</text>
</comment>
<organism evidence="1 2">
    <name type="scientific">Candidatus Kapaibacterium thiocyanatum</name>
    <dbReference type="NCBI Taxonomy" id="1895771"/>
    <lineage>
        <taxon>Bacteria</taxon>
        <taxon>Pseudomonadati</taxon>
        <taxon>Candidatus Kapaibacteriota</taxon>
        <taxon>Candidatus Kapaibacteriia</taxon>
        <taxon>Candidatus Kapaibacteriales</taxon>
        <taxon>Candidatus Kapaibacteriaceae</taxon>
        <taxon>Candidatus Kapaibacterium</taxon>
    </lineage>
</organism>
<protein>
    <recommendedName>
        <fullName evidence="3">HTH cro/C1-type domain-containing protein</fullName>
    </recommendedName>
</protein>
<evidence type="ECO:0008006" key="3">
    <source>
        <dbReference type="Google" id="ProtNLM"/>
    </source>
</evidence>
<dbReference type="SUPFAM" id="SSF47413">
    <property type="entry name" value="lambda repressor-like DNA-binding domains"/>
    <property type="match status" value="1"/>
</dbReference>
<name>A0A1M3L5C1_9BACT</name>
<dbReference type="Gene3D" id="1.10.260.40">
    <property type="entry name" value="lambda repressor-like DNA-binding domains"/>
    <property type="match status" value="1"/>
</dbReference>
<dbReference type="InterPro" id="IPR001387">
    <property type="entry name" value="Cro/C1-type_HTH"/>
</dbReference>
<dbReference type="EMBL" id="MKVH01000003">
    <property type="protein sequence ID" value="OJX60758.1"/>
    <property type="molecule type" value="Genomic_DNA"/>
</dbReference>
<evidence type="ECO:0000313" key="1">
    <source>
        <dbReference type="EMBL" id="OJX60758.1"/>
    </source>
</evidence>
<dbReference type="GO" id="GO:0003677">
    <property type="term" value="F:DNA binding"/>
    <property type="evidence" value="ECO:0007669"/>
    <property type="project" value="InterPro"/>
</dbReference>
<evidence type="ECO:0000313" key="2">
    <source>
        <dbReference type="Proteomes" id="UP000184233"/>
    </source>
</evidence>
<reference evidence="1 2" key="1">
    <citation type="submission" date="2016-09" db="EMBL/GenBank/DDBJ databases">
        <title>Genome-resolved meta-omics ties microbial dynamics to process performance in biotechnology for thiocyanate degradation.</title>
        <authorList>
            <person name="Kantor R.S."/>
            <person name="Huddy R.J."/>
            <person name="Iyer R."/>
            <person name="Thomas B.C."/>
            <person name="Brown C.T."/>
            <person name="Anantharaman K."/>
            <person name="Tringe S."/>
            <person name="Hettich R.L."/>
            <person name="Harrison S.T."/>
            <person name="Banfield J.F."/>
        </authorList>
    </citation>
    <scope>NUCLEOTIDE SEQUENCE [LARGE SCALE GENOMIC DNA]</scope>
    <source>
        <strain evidence="1">59-99</strain>
    </source>
</reference>
<dbReference type="Proteomes" id="UP000184233">
    <property type="component" value="Unassembled WGS sequence"/>
</dbReference>
<accession>A0A1M3L5C1</accession>
<dbReference type="CDD" id="cd00093">
    <property type="entry name" value="HTH_XRE"/>
    <property type="match status" value="1"/>
</dbReference>
<dbReference type="Pfam" id="PF13560">
    <property type="entry name" value="HTH_31"/>
    <property type="match status" value="1"/>
</dbReference>
<dbReference type="AlphaFoldDB" id="A0A1M3L5C1"/>
<gene>
    <name evidence="1" type="ORF">BGO89_04090</name>
</gene>
<dbReference type="STRING" id="1895771.BGO89_04090"/>